<evidence type="ECO:0000313" key="1">
    <source>
        <dbReference type="Proteomes" id="UP000887576"/>
    </source>
</evidence>
<organism evidence="1 2">
    <name type="scientific">Panagrolaimus sp. JU765</name>
    <dbReference type="NCBI Taxonomy" id="591449"/>
    <lineage>
        <taxon>Eukaryota</taxon>
        <taxon>Metazoa</taxon>
        <taxon>Ecdysozoa</taxon>
        <taxon>Nematoda</taxon>
        <taxon>Chromadorea</taxon>
        <taxon>Rhabditida</taxon>
        <taxon>Tylenchina</taxon>
        <taxon>Panagrolaimomorpha</taxon>
        <taxon>Panagrolaimoidea</taxon>
        <taxon>Panagrolaimidae</taxon>
        <taxon>Panagrolaimus</taxon>
    </lineage>
</organism>
<name>A0AC34RA67_9BILA</name>
<evidence type="ECO:0000313" key="2">
    <source>
        <dbReference type="WBParaSite" id="JU765_v2.g4814.t1"/>
    </source>
</evidence>
<sequence>VYIRQYRLGHSESQKESWFRRLIWFHMRMMFLEAFGLLSVSIIDIESDFLFHAICYAIWLISFNFNMLFNTILHHYSGFRNLNDVHDVTFHVKRLMFIIGVIVSISSGVFYVSYVWLCNNIAYALFSVAECILVGLNSGFYFLLVFEMRGARVEMIVSNPRYSITLA</sequence>
<dbReference type="WBParaSite" id="JU765_v2.g4814.t1">
    <property type="protein sequence ID" value="JU765_v2.g4814.t1"/>
    <property type="gene ID" value="JU765_v2.g4814"/>
</dbReference>
<proteinExistence type="predicted"/>
<reference evidence="2" key="1">
    <citation type="submission" date="2022-11" db="UniProtKB">
        <authorList>
            <consortium name="WormBaseParasite"/>
        </authorList>
    </citation>
    <scope>IDENTIFICATION</scope>
</reference>
<dbReference type="Proteomes" id="UP000887576">
    <property type="component" value="Unplaced"/>
</dbReference>
<protein>
    <submittedName>
        <fullName evidence="2">Uncharacterized protein</fullName>
    </submittedName>
</protein>
<accession>A0AC34RA67</accession>